<reference evidence="1" key="1">
    <citation type="submission" date="2021-01" db="UniProtKB">
        <authorList>
            <consortium name="EnsemblPlants"/>
        </authorList>
    </citation>
    <scope>IDENTIFICATION</scope>
</reference>
<keyword evidence="2" id="KW-1185">Reference proteome</keyword>
<name>A0A7N0T5Z1_KALFE</name>
<dbReference type="PANTHER" id="PTHR33710">
    <property type="entry name" value="BNAC02G09200D PROTEIN"/>
    <property type="match status" value="1"/>
</dbReference>
<sequence>MVNAYRELVQNGLELSKDVLLAVIGACSKEWKQDIWLVLCFKRCLRLLDPPPVLGDDRQVQQDAKASYMAVAQRTKKPLFPMIDLPRRQPHNKEDSHTKMRTRCVFVGCCVKIYLAKVLPPKIWIDTSNSHGWWQKVIYEVNLKFGSKSFLICTLMTKLSLWMPFMRSQEKKFTISVVYAACSKHGRRTLWDVLLNLNSRMKDPWLVGGDFNVISNWSERRGGRFVDDSSIAEFNSFIMQSGLINISSSTSAFSWTNNQQDCSEIYRKLDKILIHFVALVNALDINMSFLPRCFSDLMPMLISFHKFSVIPLSFEFQRVWCDHENFNSLWKENEIWCIIPMVLSIFI</sequence>
<dbReference type="SUPFAM" id="SSF56219">
    <property type="entry name" value="DNase I-like"/>
    <property type="match status" value="1"/>
</dbReference>
<evidence type="ECO:0000313" key="1">
    <source>
        <dbReference type="EnsemblPlants" id="Kaladp0024s0383.1.v1.1"/>
    </source>
</evidence>
<dbReference type="InterPro" id="IPR036691">
    <property type="entry name" value="Endo/exonu/phosph_ase_sf"/>
</dbReference>
<dbReference type="EnsemblPlants" id="Kaladp0024s0383.1.v1.1">
    <property type="protein sequence ID" value="Kaladp0024s0383.1.v1.1"/>
    <property type="gene ID" value="Kaladp0024s0383.v1.1"/>
</dbReference>
<dbReference type="Proteomes" id="UP000594263">
    <property type="component" value="Unplaced"/>
</dbReference>
<accession>A0A7N0T5Z1</accession>
<dbReference type="AlphaFoldDB" id="A0A7N0T5Z1"/>
<dbReference type="Gramene" id="Kaladp0024s0383.1.v1.1">
    <property type="protein sequence ID" value="Kaladp0024s0383.1.v1.1"/>
    <property type="gene ID" value="Kaladp0024s0383.v1.1"/>
</dbReference>
<evidence type="ECO:0000313" key="2">
    <source>
        <dbReference type="Proteomes" id="UP000594263"/>
    </source>
</evidence>
<dbReference type="PANTHER" id="PTHR33710:SF64">
    <property type="entry name" value="ENDONUCLEASE_EXONUCLEASE_PHOSPHATASE DOMAIN-CONTAINING PROTEIN"/>
    <property type="match status" value="1"/>
</dbReference>
<proteinExistence type="predicted"/>
<dbReference type="Gene3D" id="3.60.10.10">
    <property type="entry name" value="Endonuclease/exonuclease/phosphatase"/>
    <property type="match status" value="1"/>
</dbReference>
<protein>
    <recommendedName>
        <fullName evidence="3">Endonuclease/exonuclease/phosphatase domain-containing protein</fullName>
    </recommendedName>
</protein>
<organism evidence="1 2">
    <name type="scientific">Kalanchoe fedtschenkoi</name>
    <name type="common">Lavender scallops</name>
    <name type="synonym">South American air plant</name>
    <dbReference type="NCBI Taxonomy" id="63787"/>
    <lineage>
        <taxon>Eukaryota</taxon>
        <taxon>Viridiplantae</taxon>
        <taxon>Streptophyta</taxon>
        <taxon>Embryophyta</taxon>
        <taxon>Tracheophyta</taxon>
        <taxon>Spermatophyta</taxon>
        <taxon>Magnoliopsida</taxon>
        <taxon>eudicotyledons</taxon>
        <taxon>Gunneridae</taxon>
        <taxon>Pentapetalae</taxon>
        <taxon>Saxifragales</taxon>
        <taxon>Crassulaceae</taxon>
        <taxon>Kalanchoe</taxon>
    </lineage>
</organism>
<evidence type="ECO:0008006" key="3">
    <source>
        <dbReference type="Google" id="ProtNLM"/>
    </source>
</evidence>